<evidence type="ECO:0000313" key="5">
    <source>
        <dbReference type="EMBL" id="PKQ44547.1"/>
    </source>
</evidence>
<evidence type="ECO:0000313" key="6">
    <source>
        <dbReference type="Proteomes" id="UP000233435"/>
    </source>
</evidence>
<keyword evidence="1 2" id="KW-0413">Isomerase</keyword>
<gene>
    <name evidence="5" type="ORF">CSW08_12915</name>
</gene>
<comment type="similarity">
    <text evidence="2">Belongs to the hyi family.</text>
</comment>
<dbReference type="InterPro" id="IPR036237">
    <property type="entry name" value="Xyl_isomerase-like_sf"/>
</dbReference>
<feature type="domain" description="Xylose isomerase-like TIM barrel" evidence="4">
    <location>
        <begin position="33"/>
        <end position="274"/>
    </location>
</feature>
<reference evidence="5 6" key="1">
    <citation type="submission" date="2017-12" db="EMBL/GenBank/DDBJ databases">
        <title>Confluentibacter flavum sp. nov., isolated from the saline lake.</title>
        <authorList>
            <person name="Yu L."/>
        </authorList>
    </citation>
    <scope>NUCLEOTIDE SEQUENCE [LARGE SCALE GENOMIC DNA]</scope>
    <source>
        <strain evidence="5 6">3B</strain>
    </source>
</reference>
<feature type="active site" description="Proton donor/acceptor" evidence="3">
    <location>
        <position position="170"/>
    </location>
</feature>
<protein>
    <submittedName>
        <fullName evidence="5">Xylose isomerase</fullName>
    </submittedName>
</protein>
<evidence type="ECO:0000256" key="3">
    <source>
        <dbReference type="PIRSR" id="PIRSR006241-50"/>
    </source>
</evidence>
<sequence>MIKMEKNNFKLKYAPHFGSFKHSAGEDLLDQIKYAADLGFTAFEDNAFSGVPLPNLMGIGMMGQEPSYLDKIGSTLDKLNMQMGTFVMGPISWPPNAAYTSGDPALREQFLEKCRASVDVAKRLNGKFITVVPDAADASLPYEIQTANVIEALKRAADIYEPHGITMVLEPLSFPPQVYLKRSAQCYLLAKAVDSPSCKILFDMFHLQQNEGNLLKNMDLVWDEIGYFQIGDVPERYEPGTGEINHEVLFQHIYKRSKSEGKEFIFGMEHYNSKEGKEGEEALLNSYLKIDKVL</sequence>
<keyword evidence="6" id="KW-1185">Reference proteome</keyword>
<dbReference type="PIRSF" id="PIRSF006241">
    <property type="entry name" value="HyI"/>
    <property type="match status" value="1"/>
</dbReference>
<evidence type="ECO:0000256" key="2">
    <source>
        <dbReference type="PIRNR" id="PIRNR006241"/>
    </source>
</evidence>
<evidence type="ECO:0000256" key="1">
    <source>
        <dbReference type="ARBA" id="ARBA00023235"/>
    </source>
</evidence>
<organism evidence="5 6">
    <name type="scientific">Confluentibacter flavum</name>
    <dbReference type="NCBI Taxonomy" id="1909700"/>
    <lineage>
        <taxon>Bacteria</taxon>
        <taxon>Pseudomonadati</taxon>
        <taxon>Bacteroidota</taxon>
        <taxon>Flavobacteriia</taxon>
        <taxon>Flavobacteriales</taxon>
        <taxon>Flavobacteriaceae</taxon>
        <taxon>Confluentibacter</taxon>
    </lineage>
</organism>
<feature type="active site" description="Proton donor/acceptor" evidence="3">
    <location>
        <position position="269"/>
    </location>
</feature>
<comment type="caution">
    <text evidence="5">The sequence shown here is derived from an EMBL/GenBank/DDBJ whole genome shotgun (WGS) entry which is preliminary data.</text>
</comment>
<dbReference type="InterPro" id="IPR013022">
    <property type="entry name" value="Xyl_isomerase-like_TIM-brl"/>
</dbReference>
<name>A0A2N3HHU6_9FLAO</name>
<dbReference type="GO" id="GO:0016853">
    <property type="term" value="F:isomerase activity"/>
    <property type="evidence" value="ECO:0007669"/>
    <property type="project" value="UniProtKB-KW"/>
</dbReference>
<dbReference type="SUPFAM" id="SSF51658">
    <property type="entry name" value="Xylose isomerase-like"/>
    <property type="match status" value="1"/>
</dbReference>
<dbReference type="InterPro" id="IPR026040">
    <property type="entry name" value="HyI-like"/>
</dbReference>
<dbReference type="AlphaFoldDB" id="A0A2N3HHU6"/>
<dbReference type="InterPro" id="IPR050417">
    <property type="entry name" value="Sugar_Epim/Isomerase"/>
</dbReference>
<proteinExistence type="inferred from homology"/>
<evidence type="ECO:0000259" key="4">
    <source>
        <dbReference type="Pfam" id="PF01261"/>
    </source>
</evidence>
<dbReference type="EMBL" id="PJEO01000049">
    <property type="protein sequence ID" value="PKQ44547.1"/>
    <property type="molecule type" value="Genomic_DNA"/>
</dbReference>
<dbReference type="Pfam" id="PF01261">
    <property type="entry name" value="AP_endonuc_2"/>
    <property type="match status" value="1"/>
</dbReference>
<dbReference type="Gene3D" id="3.20.20.150">
    <property type="entry name" value="Divalent-metal-dependent TIM barrel enzymes"/>
    <property type="match status" value="1"/>
</dbReference>
<dbReference type="PANTHER" id="PTHR43489">
    <property type="entry name" value="ISOMERASE"/>
    <property type="match status" value="1"/>
</dbReference>
<dbReference type="Proteomes" id="UP000233435">
    <property type="component" value="Unassembled WGS sequence"/>
</dbReference>
<accession>A0A2N3HHU6</accession>